<dbReference type="PANTHER" id="PTHR35175">
    <property type="entry name" value="DUF1289 DOMAIN-CONTAINING PROTEIN"/>
    <property type="match status" value="1"/>
</dbReference>
<dbReference type="PANTHER" id="PTHR35175:SF2">
    <property type="entry name" value="DUF1289 DOMAIN-CONTAINING PROTEIN"/>
    <property type="match status" value="1"/>
</dbReference>
<dbReference type="Proteomes" id="UP000051086">
    <property type="component" value="Unassembled WGS sequence"/>
</dbReference>
<dbReference type="Pfam" id="PF06945">
    <property type="entry name" value="DUF1289"/>
    <property type="match status" value="1"/>
</dbReference>
<reference evidence="1 3" key="2">
    <citation type="submission" date="2015-09" db="EMBL/GenBank/DDBJ databases">
        <authorList>
            <person name="Rodrigo-Torres L."/>
            <person name="Arahal D.R."/>
        </authorList>
    </citation>
    <scope>NUCLEOTIDE SEQUENCE [LARGE SCALE GENOMIC DNA]</scope>
    <source>
        <strain evidence="1 3">CECT 5118</strain>
    </source>
</reference>
<dbReference type="EMBL" id="CYSB01000025">
    <property type="protein sequence ID" value="CUH65246.1"/>
    <property type="molecule type" value="Genomic_DNA"/>
</dbReference>
<reference evidence="2 4" key="1">
    <citation type="submission" date="2015-09" db="EMBL/GenBank/DDBJ databases">
        <authorList>
            <consortium name="Swine Surveillance"/>
        </authorList>
    </citation>
    <scope>NUCLEOTIDE SEQUENCE [LARGE SCALE GENOMIC DNA]</scope>
    <source>
        <strain evidence="2 4">5120</strain>
    </source>
</reference>
<dbReference type="Proteomes" id="UP000051887">
    <property type="component" value="Unassembled WGS sequence"/>
</dbReference>
<proteinExistence type="predicted"/>
<protein>
    <submittedName>
        <fullName evidence="1 2">Fe-S protein</fullName>
    </submittedName>
</protein>
<dbReference type="OrthoDB" id="9811423at2"/>
<evidence type="ECO:0000313" key="3">
    <source>
        <dbReference type="Proteomes" id="UP000051086"/>
    </source>
</evidence>
<organism evidence="2 4">
    <name type="scientific">Thalassovita autumnalis</name>
    <dbReference type="NCBI Taxonomy" id="2072972"/>
    <lineage>
        <taxon>Bacteria</taxon>
        <taxon>Pseudomonadati</taxon>
        <taxon>Pseudomonadota</taxon>
        <taxon>Alphaproteobacteria</taxon>
        <taxon>Rhodobacterales</taxon>
        <taxon>Roseobacteraceae</taxon>
        <taxon>Thalassovita</taxon>
    </lineage>
</organism>
<accession>A0A0P1FQ16</accession>
<evidence type="ECO:0000313" key="2">
    <source>
        <dbReference type="EMBL" id="CUH70426.1"/>
    </source>
</evidence>
<gene>
    <name evidence="1" type="ORF">TL5118_01222</name>
    <name evidence="2" type="ORF">TL5120_00202</name>
</gene>
<dbReference type="AlphaFoldDB" id="A0A0P1FQ16"/>
<dbReference type="InterPro" id="IPR010710">
    <property type="entry name" value="DUF1289"/>
</dbReference>
<dbReference type="EMBL" id="CYSC01000007">
    <property type="protein sequence ID" value="CUH70426.1"/>
    <property type="molecule type" value="Genomic_DNA"/>
</dbReference>
<keyword evidence="3" id="KW-1185">Reference proteome</keyword>
<dbReference type="RefSeq" id="WP_058241784.1">
    <property type="nucleotide sequence ID" value="NZ_CYSB01000025.1"/>
</dbReference>
<sequence length="76" mass="8787">MNQVWRRDEIESPCVQICVMHPEEKICLGCYRSIEEISAWSGMTPDLRSAIMADLPERKSRLKKRRGGRAGRVRKA</sequence>
<name>A0A0P1FQ16_9RHOB</name>
<evidence type="ECO:0000313" key="4">
    <source>
        <dbReference type="Proteomes" id="UP000051887"/>
    </source>
</evidence>
<evidence type="ECO:0000313" key="1">
    <source>
        <dbReference type="EMBL" id="CUH65246.1"/>
    </source>
</evidence>